<dbReference type="OrthoDB" id="4062651at2759"/>
<dbReference type="Proteomes" id="UP000672032">
    <property type="component" value="Chromosome 5"/>
</dbReference>
<dbReference type="InterPro" id="IPR036770">
    <property type="entry name" value="Ankyrin_rpt-contain_sf"/>
</dbReference>
<dbReference type="SMART" id="SM00248">
    <property type="entry name" value="ANK"/>
    <property type="match status" value="3"/>
</dbReference>
<keyword evidence="1" id="KW-0040">ANK repeat</keyword>
<feature type="repeat" description="ANK" evidence="1">
    <location>
        <begin position="26"/>
        <end position="58"/>
    </location>
</feature>
<dbReference type="EMBL" id="CP063409">
    <property type="protein sequence ID" value="QSZ34782.1"/>
    <property type="molecule type" value="Genomic_DNA"/>
</dbReference>
<gene>
    <name evidence="2" type="ORF">DSL72_007640</name>
</gene>
<protein>
    <recommendedName>
        <fullName evidence="4">Fucose-specific lectin</fullName>
    </recommendedName>
</protein>
<proteinExistence type="predicted"/>
<evidence type="ECO:0000313" key="2">
    <source>
        <dbReference type="EMBL" id="QSZ34782.1"/>
    </source>
</evidence>
<dbReference type="Gene3D" id="2.120.10.70">
    <property type="entry name" value="Fucose-specific lectin"/>
    <property type="match status" value="1"/>
</dbReference>
<reference evidence="2" key="1">
    <citation type="submission" date="2020-10" db="EMBL/GenBank/DDBJ databases">
        <title>Genome Sequence of Monilinia vaccinii-corymbosi Sheds Light on Mummy Berry Disease Infection of Blueberry and Mating Type.</title>
        <authorList>
            <person name="Yow A.G."/>
            <person name="Zhang Y."/>
            <person name="Bansal K."/>
            <person name="Eacker S.M."/>
            <person name="Sullivan S."/>
            <person name="Liachko I."/>
            <person name="Cubeta M.A."/>
            <person name="Rollins J.A."/>
            <person name="Ashrafi H."/>
        </authorList>
    </citation>
    <scope>NUCLEOTIDE SEQUENCE</scope>
    <source>
        <strain evidence="2">RL-1</strain>
    </source>
</reference>
<dbReference type="PROSITE" id="PS50088">
    <property type="entry name" value="ANK_REPEAT"/>
    <property type="match status" value="2"/>
</dbReference>
<evidence type="ECO:0000313" key="3">
    <source>
        <dbReference type="Proteomes" id="UP000672032"/>
    </source>
</evidence>
<dbReference type="PANTHER" id="PTHR24184:SF11">
    <property type="entry name" value="ANKYRIN REPEAT AND SOCS BOX CONTAINING 3"/>
    <property type="match status" value="1"/>
</dbReference>
<dbReference type="InterPro" id="IPR002110">
    <property type="entry name" value="Ankyrin_rpt"/>
</dbReference>
<dbReference type="Gene3D" id="1.25.40.20">
    <property type="entry name" value="Ankyrin repeat-containing domain"/>
    <property type="match status" value="2"/>
</dbReference>
<evidence type="ECO:0008006" key="4">
    <source>
        <dbReference type="Google" id="ProtNLM"/>
    </source>
</evidence>
<feature type="repeat" description="ANK" evidence="1">
    <location>
        <begin position="95"/>
        <end position="117"/>
    </location>
</feature>
<accession>A0A8A3PHM9</accession>
<keyword evidence="3" id="KW-1185">Reference proteome</keyword>
<dbReference type="Pfam" id="PF12796">
    <property type="entry name" value="Ank_2"/>
    <property type="match status" value="2"/>
</dbReference>
<dbReference type="PROSITE" id="PS50297">
    <property type="entry name" value="ANK_REP_REGION"/>
    <property type="match status" value="1"/>
</dbReference>
<name>A0A8A3PHM9_9HELO</name>
<dbReference type="AlphaFoldDB" id="A0A8A3PHM9"/>
<organism evidence="2 3">
    <name type="scientific">Monilinia vaccinii-corymbosi</name>
    <dbReference type="NCBI Taxonomy" id="61207"/>
    <lineage>
        <taxon>Eukaryota</taxon>
        <taxon>Fungi</taxon>
        <taxon>Dikarya</taxon>
        <taxon>Ascomycota</taxon>
        <taxon>Pezizomycotina</taxon>
        <taxon>Leotiomycetes</taxon>
        <taxon>Helotiales</taxon>
        <taxon>Sclerotiniaceae</taxon>
        <taxon>Monilinia</taxon>
    </lineage>
</organism>
<dbReference type="SUPFAM" id="SSF48403">
    <property type="entry name" value="Ankyrin repeat"/>
    <property type="match status" value="1"/>
</dbReference>
<evidence type="ECO:0000256" key="1">
    <source>
        <dbReference type="PROSITE-ProRule" id="PRU00023"/>
    </source>
</evidence>
<dbReference type="PANTHER" id="PTHR24184">
    <property type="entry name" value="SI:CH211-189E2.2"/>
    <property type="match status" value="1"/>
</dbReference>
<sequence>MVNKALEEIVKYFLQHGTEMNLVNHSKQTALHCAAGYGQESVIDILPNNNANAALKDDEEQLPLHCSSGNGNIAIVKKLLEVEVVKAQVEDQDIYGQTALHTAARRGHDKTVSILLRYMRRDGICTSNFRGQMARRLAAGCGSEEVVRLLRLLLRQIRECSDSLIPFFGACCAEKLSTLNGCVAVTSLEDDFEKVPLEKHSRIATIAWPGEQLLYLQETHGSIREHVRLQGDTVWNGGGTVIGQAKLCSPIAATAWQQNEGHRLPSTENGSISILHGWADKQKWQLGAKIEDAASGSVLSVVDFEHLGHRGIRLYYEQQSIISIIRKACWDNVQNASRAENGAPGYYLGGGKFPKQPGAYMSAVCWKRQVLEIRLYLSTESGIREHRYSGGWVQWHITEDVKGSAGPVSAFRWGSD</sequence>
<dbReference type="SUPFAM" id="SSF89372">
    <property type="entry name" value="Fucose-specific lectin"/>
    <property type="match status" value="1"/>
</dbReference>